<dbReference type="InterPro" id="IPR059180">
    <property type="entry name" value="3D_YorM"/>
</dbReference>
<proteinExistence type="predicted"/>
<dbReference type="Pfam" id="PF06725">
    <property type="entry name" value="3D"/>
    <property type="match status" value="1"/>
</dbReference>
<dbReference type="EMBL" id="BSKO01000001">
    <property type="protein sequence ID" value="GLO66223.1"/>
    <property type="molecule type" value="Genomic_DNA"/>
</dbReference>
<organism evidence="3 4">
    <name type="scientific">Oceanobacillus kimchii</name>
    <dbReference type="NCBI Taxonomy" id="746691"/>
    <lineage>
        <taxon>Bacteria</taxon>
        <taxon>Bacillati</taxon>
        <taxon>Bacillota</taxon>
        <taxon>Bacilli</taxon>
        <taxon>Bacillales</taxon>
        <taxon>Bacillaceae</taxon>
        <taxon>Oceanobacillus</taxon>
    </lineage>
</organism>
<protein>
    <recommendedName>
        <fullName evidence="2">3D domain-containing protein</fullName>
    </recommendedName>
</protein>
<evidence type="ECO:0000313" key="4">
    <source>
        <dbReference type="Proteomes" id="UP001275436"/>
    </source>
</evidence>
<dbReference type="CDD" id="cd14667">
    <property type="entry name" value="3D_containing_proteins"/>
    <property type="match status" value="1"/>
</dbReference>
<comment type="caution">
    <text evidence="3">The sequence shown here is derived from an EMBL/GenBank/DDBJ whole genome shotgun (WGS) entry which is preliminary data.</text>
</comment>
<feature type="region of interest" description="Disordered" evidence="1">
    <location>
        <begin position="34"/>
        <end position="59"/>
    </location>
</feature>
<feature type="domain" description="3D" evidence="2">
    <location>
        <begin position="108"/>
        <end position="160"/>
    </location>
</feature>
<name>A0ABQ5TKR4_9BACI</name>
<dbReference type="RefSeq" id="WP_317958100.1">
    <property type="nucleotide sequence ID" value="NZ_BSKO01000001.1"/>
</dbReference>
<dbReference type="InterPro" id="IPR010611">
    <property type="entry name" value="3D_dom"/>
</dbReference>
<dbReference type="Proteomes" id="UP001275436">
    <property type="component" value="Unassembled WGS sequence"/>
</dbReference>
<accession>A0ABQ5TKR4</accession>
<evidence type="ECO:0000256" key="1">
    <source>
        <dbReference type="SAM" id="MobiDB-lite"/>
    </source>
</evidence>
<keyword evidence="4" id="KW-1185">Reference proteome</keyword>
<evidence type="ECO:0000259" key="2">
    <source>
        <dbReference type="Pfam" id="PF06725"/>
    </source>
</evidence>
<gene>
    <name evidence="3" type="ORF">MACH08_20070</name>
</gene>
<evidence type="ECO:0000313" key="3">
    <source>
        <dbReference type="EMBL" id="GLO66223.1"/>
    </source>
</evidence>
<reference evidence="3 4" key="1">
    <citation type="submission" date="2023-02" db="EMBL/GenBank/DDBJ databases">
        <title>Oceanobacillus kimchii IFOP_LL358 isolated form Alexandrium catenella lab strain.</title>
        <authorList>
            <person name="Gajardo G."/>
            <person name="Ueki S."/>
            <person name="Maruyama F."/>
        </authorList>
    </citation>
    <scope>NUCLEOTIDE SEQUENCE [LARGE SCALE GENOMIC DNA]</scope>
    <source>
        <strain evidence="3 4">IFOP_LL358</strain>
    </source>
</reference>
<sequence length="162" mass="18956">MMVKKYRSIVDELEEEKRIELYDLHMEEVANKYEKQKEAERKRQKEIAAKKEEEKKRQDGDNWRTFEVTAYTNYVESTGKNKGDPLFGVTASGEMTKEGYTIACPQEFKFGTKMYIEILDHIYVCKDRGSAIVTGKLDVYMTDVEKALQFGRQSSRVKIIKE</sequence>